<protein>
    <submittedName>
        <fullName evidence="3">Uncharacterized protein</fullName>
    </submittedName>
</protein>
<name>A0A1B6J9G9_9HEMI</name>
<dbReference type="EMBL" id="GECU01011927">
    <property type="protein sequence ID" value="JAS95779.1"/>
    <property type="molecule type" value="Transcribed_RNA"/>
</dbReference>
<feature type="signal peptide" evidence="2">
    <location>
        <begin position="1"/>
        <end position="19"/>
    </location>
</feature>
<dbReference type="AlphaFoldDB" id="A0A1B6J9G9"/>
<evidence type="ECO:0000256" key="2">
    <source>
        <dbReference type="SAM" id="SignalP"/>
    </source>
</evidence>
<feature type="compositionally biased region" description="Basic and acidic residues" evidence="1">
    <location>
        <begin position="182"/>
        <end position="193"/>
    </location>
</feature>
<feature type="chain" id="PRO_5008585617" evidence="2">
    <location>
        <begin position="20"/>
        <end position="210"/>
    </location>
</feature>
<feature type="non-terminal residue" evidence="3">
    <location>
        <position position="210"/>
    </location>
</feature>
<feature type="region of interest" description="Disordered" evidence="1">
    <location>
        <begin position="72"/>
        <end position="193"/>
    </location>
</feature>
<feature type="compositionally biased region" description="Basic residues" evidence="1">
    <location>
        <begin position="160"/>
        <end position="172"/>
    </location>
</feature>
<reference evidence="3" key="1">
    <citation type="submission" date="2015-11" db="EMBL/GenBank/DDBJ databases">
        <title>De novo transcriptome assembly of four potential Pierce s Disease insect vectors from Arizona vineyards.</title>
        <authorList>
            <person name="Tassone E.E."/>
        </authorList>
    </citation>
    <scope>NUCLEOTIDE SEQUENCE</scope>
</reference>
<sequence length="210" mass="23218">MKLIIVCAFLTCCNPYADAKRFPLFPEELQTLFNVIYSILPPTKIGSDKRFGVGFRVGKNIDAQILVELGPQSETQPLADPNPRLFSRKRESGKGGKSAGKAAGAKFNELTTSTIPPVPQHKENKVLEHVNATDPPSKLPSSKGRKPHIPSDLPSNPGKTTKKRQRKRKKLPKSTSAASTSRRSDNAGRKSEPFLDVFLKWLTPFGRTRE</sequence>
<organism evidence="3">
    <name type="scientific">Homalodisca liturata</name>
    <dbReference type="NCBI Taxonomy" id="320908"/>
    <lineage>
        <taxon>Eukaryota</taxon>
        <taxon>Metazoa</taxon>
        <taxon>Ecdysozoa</taxon>
        <taxon>Arthropoda</taxon>
        <taxon>Hexapoda</taxon>
        <taxon>Insecta</taxon>
        <taxon>Pterygota</taxon>
        <taxon>Neoptera</taxon>
        <taxon>Paraneoptera</taxon>
        <taxon>Hemiptera</taxon>
        <taxon>Auchenorrhyncha</taxon>
        <taxon>Membracoidea</taxon>
        <taxon>Cicadellidae</taxon>
        <taxon>Cicadellinae</taxon>
        <taxon>Proconiini</taxon>
        <taxon>Homalodisca</taxon>
    </lineage>
</organism>
<keyword evidence="2" id="KW-0732">Signal</keyword>
<evidence type="ECO:0000313" key="3">
    <source>
        <dbReference type="EMBL" id="JAS95779.1"/>
    </source>
</evidence>
<evidence type="ECO:0000256" key="1">
    <source>
        <dbReference type="SAM" id="MobiDB-lite"/>
    </source>
</evidence>
<accession>A0A1B6J9G9</accession>
<proteinExistence type="predicted"/>
<gene>
    <name evidence="3" type="ORF">g.1023</name>
</gene>